<comment type="cofactor">
    <cofactor evidence="1">
        <name>FMN</name>
        <dbReference type="ChEBI" id="CHEBI:58210"/>
    </cofactor>
</comment>
<keyword evidence="7" id="KW-0560">Oxidoreductase</keyword>
<keyword evidence="8" id="KW-0408">Iron</keyword>
<name>A0A1Y3XT13_9ACTN</name>
<evidence type="ECO:0000256" key="5">
    <source>
        <dbReference type="ARBA" id="ARBA00022643"/>
    </source>
</evidence>
<reference evidence="13" key="1">
    <citation type="submission" date="2017-04" db="EMBL/GenBank/DDBJ databases">
        <title>Function of individual gut microbiota members based on whole genome sequencing of pure cultures obtained from chicken caecum.</title>
        <authorList>
            <person name="Medvecky M."/>
            <person name="Cejkova D."/>
            <person name="Polansky O."/>
            <person name="Karasova D."/>
            <person name="Kubasova T."/>
            <person name="Cizek A."/>
            <person name="Rychlik I."/>
        </authorList>
    </citation>
    <scope>NUCLEOTIDE SEQUENCE [LARGE SCALE GENOMIC DNA]</scope>
    <source>
        <strain evidence="13">An5</strain>
    </source>
</reference>
<evidence type="ECO:0000256" key="7">
    <source>
        <dbReference type="ARBA" id="ARBA00023002"/>
    </source>
</evidence>
<evidence type="ECO:0000313" key="12">
    <source>
        <dbReference type="EMBL" id="OUN88643.1"/>
    </source>
</evidence>
<dbReference type="InterPro" id="IPR013785">
    <property type="entry name" value="Aldolase_TIM"/>
</dbReference>
<comment type="similarity">
    <text evidence="3">In the N-terminal section; belongs to the NADH:flavin oxidoreductase/NADH oxidase family.</text>
</comment>
<dbReference type="EMBL" id="NFIE01000010">
    <property type="protein sequence ID" value="OUN88643.1"/>
    <property type="molecule type" value="Genomic_DNA"/>
</dbReference>
<feature type="domain" description="FAD/NAD(P)-binding" evidence="11">
    <location>
        <begin position="385"/>
        <end position="622"/>
    </location>
</feature>
<evidence type="ECO:0000256" key="1">
    <source>
        <dbReference type="ARBA" id="ARBA00001917"/>
    </source>
</evidence>
<evidence type="ECO:0000256" key="9">
    <source>
        <dbReference type="ARBA" id="ARBA00023014"/>
    </source>
</evidence>
<evidence type="ECO:0000256" key="6">
    <source>
        <dbReference type="ARBA" id="ARBA00022723"/>
    </source>
</evidence>
<dbReference type="InterPro" id="IPR036188">
    <property type="entry name" value="FAD/NAD-bd_sf"/>
</dbReference>
<accession>A0A1Y3XT13</accession>
<dbReference type="Gene3D" id="3.50.50.60">
    <property type="entry name" value="FAD/NAD(P)-binding domain"/>
    <property type="match status" value="1"/>
</dbReference>
<dbReference type="PRINTS" id="PR00368">
    <property type="entry name" value="FADPNR"/>
</dbReference>
<gene>
    <name evidence="12" type="ORF">B5G02_05355</name>
</gene>
<dbReference type="Pfam" id="PF07992">
    <property type="entry name" value="Pyr_redox_2"/>
    <property type="match status" value="1"/>
</dbReference>
<dbReference type="RefSeq" id="WP_162609752.1">
    <property type="nucleotide sequence ID" value="NZ_NFIE01000010.1"/>
</dbReference>
<keyword evidence="9" id="KW-0411">Iron-sulfur</keyword>
<sequence>MAAGTFDHLFEPYTLKGVQIRNRLVVPAMGTNLGNEDGTVSQRLIDYYAARARGGFGLIVVEGVAVNPTGMCIPNEGHFWDDANIPGMRKLVDAIHAEGAKTLLQIHHAGRQTNPANIGGLQPIAPSRIACPVDNVLPREIPTEEVYRLVEDFGNAALRAKKAGFDGVDIHGAHGYLIAQFMSGHANKRTDEFGGTFEGRMRFPLLIVRSVREKCGDDFIIGFRMSYDEKVPGGRTLEESLVVAHQLEEAGVDLLDVSIMTYASTEYMSANGALPNGYNQFATEKIRSSVGIPVIAVGRITPAMGDDMLRTGKADFIAMGRGSLAEPALPAKLREGCIDEVAPCISCTQSCLGYILSDRIYASCLVNPVTGHEGEYDFTPVEAPKKVLVVGAGPAGLMAAKTAAQRGHHVVLCERSGEFGGQFRLAAVPPTKHDIAGAIRYYVTMCKKYGVDLRLNTPVDEELMRSLAPDAIVLATGSVPAMPPIEGIDNASFLSVADVLDGRVLPGAKVLIAGGGMSGVETADFLSEHFRSCTVVEMRPDIALDEEYTPRAFLMRRLAEKGVQAITSARITRFHDDGIDYEQDGEAKSARGFDNVVLAMGMRADNPLETAARAITDEVYVVGDARHAGPANKATEEGLAAGLAI</sequence>
<dbReference type="GO" id="GO:0046872">
    <property type="term" value="F:metal ion binding"/>
    <property type="evidence" value="ECO:0007669"/>
    <property type="project" value="UniProtKB-KW"/>
</dbReference>
<keyword evidence="6" id="KW-0479">Metal-binding</keyword>
<dbReference type="CDD" id="cd02803">
    <property type="entry name" value="OYE_like_FMN_family"/>
    <property type="match status" value="1"/>
</dbReference>
<protein>
    <recommendedName>
        <fullName evidence="14">NADH:flavin oxidoreductase</fullName>
    </recommendedName>
</protein>
<dbReference type="GO" id="GO:0051536">
    <property type="term" value="F:iron-sulfur cluster binding"/>
    <property type="evidence" value="ECO:0007669"/>
    <property type="project" value="UniProtKB-KW"/>
</dbReference>
<dbReference type="Gene3D" id="3.40.50.720">
    <property type="entry name" value="NAD(P)-binding Rossmann-like Domain"/>
    <property type="match status" value="1"/>
</dbReference>
<dbReference type="PANTHER" id="PTHR42917:SF2">
    <property type="entry name" value="2,4-DIENOYL-COA REDUCTASE [(2E)-ENOYL-COA-PRODUCING]"/>
    <property type="match status" value="1"/>
</dbReference>
<dbReference type="GO" id="GO:0010181">
    <property type="term" value="F:FMN binding"/>
    <property type="evidence" value="ECO:0007669"/>
    <property type="project" value="InterPro"/>
</dbReference>
<keyword evidence="4" id="KW-0285">Flavoprotein</keyword>
<comment type="cofactor">
    <cofactor evidence="2">
        <name>[4Fe-4S] cluster</name>
        <dbReference type="ChEBI" id="CHEBI:49883"/>
    </cofactor>
</comment>
<organism evidence="12 13">
    <name type="scientific">[Collinsella] massiliensis</name>
    <dbReference type="NCBI Taxonomy" id="1232426"/>
    <lineage>
        <taxon>Bacteria</taxon>
        <taxon>Bacillati</taxon>
        <taxon>Actinomycetota</taxon>
        <taxon>Coriobacteriia</taxon>
        <taxon>Coriobacteriales</taxon>
        <taxon>Coriobacteriaceae</taxon>
        <taxon>Enorma</taxon>
    </lineage>
</organism>
<dbReference type="GO" id="GO:0016491">
    <property type="term" value="F:oxidoreductase activity"/>
    <property type="evidence" value="ECO:0007669"/>
    <property type="project" value="UniProtKB-KW"/>
</dbReference>
<comment type="caution">
    <text evidence="12">The sequence shown here is derived from an EMBL/GenBank/DDBJ whole genome shotgun (WGS) entry which is preliminary data.</text>
</comment>
<evidence type="ECO:0008006" key="14">
    <source>
        <dbReference type="Google" id="ProtNLM"/>
    </source>
</evidence>
<evidence type="ECO:0000256" key="3">
    <source>
        <dbReference type="ARBA" id="ARBA00011048"/>
    </source>
</evidence>
<dbReference type="InterPro" id="IPR001155">
    <property type="entry name" value="OxRdtase_FMN_N"/>
</dbReference>
<evidence type="ECO:0000256" key="2">
    <source>
        <dbReference type="ARBA" id="ARBA00001966"/>
    </source>
</evidence>
<dbReference type="Gene3D" id="3.20.20.70">
    <property type="entry name" value="Aldolase class I"/>
    <property type="match status" value="1"/>
</dbReference>
<dbReference type="Proteomes" id="UP000195781">
    <property type="component" value="Unassembled WGS sequence"/>
</dbReference>
<proteinExistence type="inferred from homology"/>
<dbReference type="AlphaFoldDB" id="A0A1Y3XT13"/>
<feature type="domain" description="NADH:flavin oxidoreductase/NADH oxidase N-terminal" evidence="10">
    <location>
        <begin position="9"/>
        <end position="337"/>
    </location>
</feature>
<evidence type="ECO:0000256" key="4">
    <source>
        <dbReference type="ARBA" id="ARBA00022630"/>
    </source>
</evidence>
<dbReference type="SUPFAM" id="SSF51905">
    <property type="entry name" value="FAD/NAD(P)-binding domain"/>
    <property type="match status" value="1"/>
</dbReference>
<keyword evidence="13" id="KW-1185">Reference proteome</keyword>
<dbReference type="PRINTS" id="PR00469">
    <property type="entry name" value="PNDRDTASEII"/>
</dbReference>
<dbReference type="SUPFAM" id="SSF51395">
    <property type="entry name" value="FMN-linked oxidoreductases"/>
    <property type="match status" value="1"/>
</dbReference>
<evidence type="ECO:0000259" key="11">
    <source>
        <dbReference type="Pfam" id="PF07992"/>
    </source>
</evidence>
<keyword evidence="5" id="KW-0288">FMN</keyword>
<dbReference type="Pfam" id="PF00724">
    <property type="entry name" value="Oxidored_FMN"/>
    <property type="match status" value="1"/>
</dbReference>
<evidence type="ECO:0000256" key="8">
    <source>
        <dbReference type="ARBA" id="ARBA00023004"/>
    </source>
</evidence>
<evidence type="ECO:0000259" key="10">
    <source>
        <dbReference type="Pfam" id="PF00724"/>
    </source>
</evidence>
<dbReference type="InterPro" id="IPR023753">
    <property type="entry name" value="FAD/NAD-binding_dom"/>
</dbReference>
<dbReference type="PANTHER" id="PTHR42917">
    <property type="entry name" value="2,4-DIENOYL-COA REDUCTASE"/>
    <property type="match status" value="1"/>
</dbReference>
<dbReference type="InterPro" id="IPR051793">
    <property type="entry name" value="NADH:flavin_oxidoreductase"/>
</dbReference>
<evidence type="ECO:0000313" key="13">
    <source>
        <dbReference type="Proteomes" id="UP000195781"/>
    </source>
</evidence>